<reference evidence="5" key="1">
    <citation type="journal article" date="2019" name="Int. J. Syst. Evol. Microbiol.">
        <title>The Global Catalogue of Microorganisms (GCM) 10K type strain sequencing project: providing services to taxonomists for standard genome sequencing and annotation.</title>
        <authorList>
            <consortium name="The Broad Institute Genomics Platform"/>
            <consortium name="The Broad Institute Genome Sequencing Center for Infectious Disease"/>
            <person name="Wu L."/>
            <person name="Ma J."/>
        </authorList>
    </citation>
    <scope>NUCLEOTIDE SEQUENCE [LARGE SCALE GENOMIC DNA]</scope>
    <source>
        <strain evidence="5">JCM 31486</strain>
    </source>
</reference>
<evidence type="ECO:0000313" key="4">
    <source>
        <dbReference type="EMBL" id="MFD1052329.1"/>
    </source>
</evidence>
<dbReference type="PANTHER" id="PTHR43561:SF3">
    <property type="entry name" value="HYDROXYACYL-COENZYME A DEHYDROGENASE, MITOCHONDRIAL"/>
    <property type="match status" value="1"/>
</dbReference>
<dbReference type="Pfam" id="PF00725">
    <property type="entry name" value="3HCDH"/>
    <property type="match status" value="1"/>
</dbReference>
<evidence type="ECO:0000256" key="2">
    <source>
        <dbReference type="ARBA" id="ARBA00023027"/>
    </source>
</evidence>
<evidence type="ECO:0000256" key="1">
    <source>
        <dbReference type="ARBA" id="ARBA00005086"/>
    </source>
</evidence>
<accession>A0ABW3MSG9</accession>
<comment type="pathway">
    <text evidence="1">Lipid metabolism; butanoate metabolism.</text>
</comment>
<dbReference type="InterPro" id="IPR008927">
    <property type="entry name" value="6-PGluconate_DH-like_C_sf"/>
</dbReference>
<feature type="domain" description="3-hydroxyacyl-CoA dehydrogenase C-terminal" evidence="3">
    <location>
        <begin position="2"/>
        <end position="64"/>
    </location>
</feature>
<feature type="non-terminal residue" evidence="4">
    <location>
        <position position="1"/>
    </location>
</feature>
<sequence length="65" mass="7111">SLGCAHPMGPLRLADMIGLDTLRAVADGLYAEFQETQYAPPPMLAQMVENGQLGRKSGRGFYVYH</sequence>
<dbReference type="InterPro" id="IPR052242">
    <property type="entry name" value="Mito_3-hydroxyacyl-CoA_DH"/>
</dbReference>
<dbReference type="SUPFAM" id="SSF48179">
    <property type="entry name" value="6-phosphogluconate dehydrogenase C-terminal domain-like"/>
    <property type="match status" value="1"/>
</dbReference>
<keyword evidence="2" id="KW-0520">NAD</keyword>
<protein>
    <submittedName>
        <fullName evidence="4">3-hydroxyacyl-CoA dehydrogenase family protein</fullName>
    </submittedName>
</protein>
<dbReference type="PANTHER" id="PTHR43561">
    <property type="match status" value="1"/>
</dbReference>
<name>A0ABW3MSG9_9PSEU</name>
<keyword evidence="5" id="KW-1185">Reference proteome</keyword>
<dbReference type="Proteomes" id="UP001597045">
    <property type="component" value="Unassembled WGS sequence"/>
</dbReference>
<proteinExistence type="predicted"/>
<comment type="caution">
    <text evidence="4">The sequence shown here is derived from an EMBL/GenBank/DDBJ whole genome shotgun (WGS) entry which is preliminary data.</text>
</comment>
<dbReference type="Gene3D" id="1.10.1040.10">
    <property type="entry name" value="N-(1-d-carboxylethyl)-l-norvaline Dehydrogenase, domain 2"/>
    <property type="match status" value="1"/>
</dbReference>
<dbReference type="InterPro" id="IPR013328">
    <property type="entry name" value="6PGD_dom2"/>
</dbReference>
<gene>
    <name evidence="4" type="ORF">ACFQ1S_45495</name>
</gene>
<evidence type="ECO:0000259" key="3">
    <source>
        <dbReference type="Pfam" id="PF00725"/>
    </source>
</evidence>
<evidence type="ECO:0000313" key="5">
    <source>
        <dbReference type="Proteomes" id="UP001597045"/>
    </source>
</evidence>
<organism evidence="4 5">
    <name type="scientific">Kibdelosporangium lantanae</name>
    <dbReference type="NCBI Taxonomy" id="1497396"/>
    <lineage>
        <taxon>Bacteria</taxon>
        <taxon>Bacillati</taxon>
        <taxon>Actinomycetota</taxon>
        <taxon>Actinomycetes</taxon>
        <taxon>Pseudonocardiales</taxon>
        <taxon>Pseudonocardiaceae</taxon>
        <taxon>Kibdelosporangium</taxon>
    </lineage>
</organism>
<dbReference type="InterPro" id="IPR006108">
    <property type="entry name" value="3HC_DH_C"/>
</dbReference>
<dbReference type="EMBL" id="JBHTIS010004327">
    <property type="protein sequence ID" value="MFD1052329.1"/>
    <property type="molecule type" value="Genomic_DNA"/>
</dbReference>